<proteinExistence type="predicted"/>
<accession>A0AAV6G738</accession>
<evidence type="ECO:0000256" key="1">
    <source>
        <dbReference type="SAM" id="MobiDB-lite"/>
    </source>
</evidence>
<name>A0AAV6G738_9TELE</name>
<protein>
    <submittedName>
        <fullName evidence="2">Uncharacterized protein</fullName>
    </submittedName>
</protein>
<keyword evidence="3" id="KW-1185">Reference proteome</keyword>
<organism evidence="2 3">
    <name type="scientific">Alosa alosa</name>
    <name type="common">allis shad</name>
    <dbReference type="NCBI Taxonomy" id="278164"/>
    <lineage>
        <taxon>Eukaryota</taxon>
        <taxon>Metazoa</taxon>
        <taxon>Chordata</taxon>
        <taxon>Craniata</taxon>
        <taxon>Vertebrata</taxon>
        <taxon>Euteleostomi</taxon>
        <taxon>Actinopterygii</taxon>
        <taxon>Neopterygii</taxon>
        <taxon>Teleostei</taxon>
        <taxon>Clupei</taxon>
        <taxon>Clupeiformes</taxon>
        <taxon>Clupeoidei</taxon>
        <taxon>Clupeidae</taxon>
        <taxon>Alosa</taxon>
    </lineage>
</organism>
<feature type="compositionally biased region" description="Polar residues" evidence="1">
    <location>
        <begin position="39"/>
        <end position="52"/>
    </location>
</feature>
<dbReference type="Proteomes" id="UP000823561">
    <property type="component" value="Chromosome 14"/>
</dbReference>
<evidence type="ECO:0000313" key="2">
    <source>
        <dbReference type="EMBL" id="KAG5270399.1"/>
    </source>
</evidence>
<feature type="compositionally biased region" description="Basic and acidic residues" evidence="1">
    <location>
        <begin position="54"/>
        <end position="72"/>
    </location>
</feature>
<sequence length="112" mass="12325">MDENKKSGLCLSGIGNREKRSTFSTVIVLLSPADFPLPGSSSSRDNPVSCSRGQLERVLKQERPEAEQEQHQHQHPNPSSSNQTLTPLPPSPEEAQNRTPLSEGKTLKDLTH</sequence>
<comment type="caution">
    <text evidence="2">The sequence shown here is derived from an EMBL/GenBank/DDBJ whole genome shotgun (WGS) entry which is preliminary data.</text>
</comment>
<reference evidence="2" key="1">
    <citation type="submission" date="2020-10" db="EMBL/GenBank/DDBJ databases">
        <title>Chromosome-scale genome assembly of the Allis shad, Alosa alosa.</title>
        <authorList>
            <person name="Margot Z."/>
            <person name="Christophe K."/>
            <person name="Cabau C."/>
            <person name="Louis A."/>
            <person name="Berthelot C."/>
            <person name="Parey E."/>
            <person name="Roest Crollius H."/>
            <person name="Montfort J."/>
            <person name="Robinson-Rechavi M."/>
            <person name="Bucao C."/>
            <person name="Bouchez O."/>
            <person name="Gislard M."/>
            <person name="Lluch J."/>
            <person name="Milhes M."/>
            <person name="Lampietro C."/>
            <person name="Lopez Roques C."/>
            <person name="Donnadieu C."/>
            <person name="Braasch I."/>
            <person name="Desvignes T."/>
            <person name="Postlethwait J."/>
            <person name="Bobe J."/>
            <person name="Guiguen Y."/>
        </authorList>
    </citation>
    <scope>NUCLEOTIDE SEQUENCE</scope>
    <source>
        <strain evidence="2">M-15738</strain>
        <tissue evidence="2">Blood</tissue>
    </source>
</reference>
<feature type="region of interest" description="Disordered" evidence="1">
    <location>
        <begin position="32"/>
        <end position="112"/>
    </location>
</feature>
<gene>
    <name evidence="2" type="ORF">AALO_G00192170</name>
</gene>
<dbReference type="AlphaFoldDB" id="A0AAV6G738"/>
<dbReference type="EMBL" id="JADWDJ010000014">
    <property type="protein sequence ID" value="KAG5270399.1"/>
    <property type="molecule type" value="Genomic_DNA"/>
</dbReference>
<evidence type="ECO:0000313" key="3">
    <source>
        <dbReference type="Proteomes" id="UP000823561"/>
    </source>
</evidence>